<sequence>MSLRDVGRGYLMPDRNALIERYATLTSELLECCQTPDWTVLEPLLAERNAVEEQWLAEVARQALSPQERSQLLECVSQLQQAMALLERQRAELLQGLDEIEQERRQLKQLNLNLNRLDSTYR</sequence>
<name>A0A1Y6C161_9NEIS</name>
<dbReference type="EMBL" id="FXAG01000018">
    <property type="protein sequence ID" value="SMF40161.1"/>
    <property type="molecule type" value="Genomic_DNA"/>
</dbReference>
<keyword evidence="1" id="KW-0175">Coiled coil</keyword>
<evidence type="ECO:0000313" key="3">
    <source>
        <dbReference type="Proteomes" id="UP000192920"/>
    </source>
</evidence>
<reference evidence="3" key="1">
    <citation type="submission" date="2017-04" db="EMBL/GenBank/DDBJ databases">
        <authorList>
            <person name="Varghese N."/>
            <person name="Submissions S."/>
        </authorList>
    </citation>
    <scope>NUCLEOTIDE SEQUENCE [LARGE SCALE GENOMIC DNA]</scope>
    <source>
        <strain evidence="3">DSM 22618</strain>
    </source>
</reference>
<protein>
    <recommendedName>
        <fullName evidence="4">Flagellar protein FliT</fullName>
    </recommendedName>
</protein>
<dbReference type="STRING" id="1123014.SAMN02745746_03023"/>
<accession>A0A1Y6C161</accession>
<organism evidence="2 3">
    <name type="scientific">Pseudogulbenkiania subflava DSM 22618</name>
    <dbReference type="NCBI Taxonomy" id="1123014"/>
    <lineage>
        <taxon>Bacteria</taxon>
        <taxon>Pseudomonadati</taxon>
        <taxon>Pseudomonadota</taxon>
        <taxon>Betaproteobacteria</taxon>
        <taxon>Neisseriales</taxon>
        <taxon>Chromobacteriaceae</taxon>
        <taxon>Pseudogulbenkiania</taxon>
    </lineage>
</organism>
<evidence type="ECO:0008006" key="4">
    <source>
        <dbReference type="Google" id="ProtNLM"/>
    </source>
</evidence>
<feature type="coiled-coil region" evidence="1">
    <location>
        <begin position="69"/>
        <end position="120"/>
    </location>
</feature>
<gene>
    <name evidence="2" type="ORF">SAMN02745746_03023</name>
</gene>
<evidence type="ECO:0000313" key="2">
    <source>
        <dbReference type="EMBL" id="SMF40161.1"/>
    </source>
</evidence>
<dbReference type="Proteomes" id="UP000192920">
    <property type="component" value="Unassembled WGS sequence"/>
</dbReference>
<proteinExistence type="predicted"/>
<evidence type="ECO:0000256" key="1">
    <source>
        <dbReference type="SAM" id="Coils"/>
    </source>
</evidence>
<keyword evidence="3" id="KW-1185">Reference proteome</keyword>
<dbReference type="AlphaFoldDB" id="A0A1Y6C161"/>